<dbReference type="Proteomes" id="UP000324241">
    <property type="component" value="Unassembled WGS sequence"/>
</dbReference>
<accession>A0A4S3JE92</accession>
<name>A0A4S3JE92_9EURO</name>
<dbReference type="AlphaFoldDB" id="A0A4S3JE92"/>
<dbReference type="EMBL" id="QUQM01000002">
    <property type="protein sequence ID" value="KAA8651232.1"/>
    <property type="molecule type" value="Genomic_DNA"/>
</dbReference>
<evidence type="ECO:0000313" key="3">
    <source>
        <dbReference type="Proteomes" id="UP000308092"/>
    </source>
</evidence>
<dbReference type="VEuPathDB" id="FungiDB:EYZ11_007814"/>
<sequence length="250" mass="28436">MASSSPITLPFLRFPVEVRLCVYRFLIPNVTIRNFPLIRGRNKTASLRIDNVPCCPALLRTNHQIYNELVSEWYGSTPYEVILDNKYVLFCGKVIPPYASLPSTIQWVRSIQLSFSIQGAPRFIHSPSTLESLLGFQDRVMALALSLSPSGTRQLRNLHITVVVNIPLLMSLSKTPSELLDLLSWNFGPLREMVSDVPQVEWELFEQSYGIQSWEFIQSYAGLKAVMQGYLEDMRSDMIDHPEVEDGIVN</sequence>
<evidence type="ECO:0008006" key="5">
    <source>
        <dbReference type="Google" id="ProtNLM"/>
    </source>
</evidence>
<gene>
    <name evidence="1" type="ORF">ATNIH1004_000110</name>
    <name evidence="2" type="ORF">EYZ11_007814</name>
</gene>
<dbReference type="STRING" id="1220188.A0A4S3JE92"/>
<keyword evidence="3" id="KW-1185">Reference proteome</keyword>
<evidence type="ECO:0000313" key="2">
    <source>
        <dbReference type="EMBL" id="THC92707.1"/>
    </source>
</evidence>
<organism evidence="2 3">
    <name type="scientific">Aspergillus tanneri</name>
    <dbReference type="NCBI Taxonomy" id="1220188"/>
    <lineage>
        <taxon>Eukaryota</taxon>
        <taxon>Fungi</taxon>
        <taxon>Dikarya</taxon>
        <taxon>Ascomycota</taxon>
        <taxon>Pezizomycotina</taxon>
        <taxon>Eurotiomycetes</taxon>
        <taxon>Eurotiomycetidae</taxon>
        <taxon>Eurotiales</taxon>
        <taxon>Aspergillaceae</taxon>
        <taxon>Aspergillus</taxon>
        <taxon>Aspergillus subgen. Circumdati</taxon>
    </lineage>
</organism>
<reference evidence="1 4" key="2">
    <citation type="submission" date="2019-08" db="EMBL/GenBank/DDBJ databases">
        <title>The genome sequence of a newly discovered highly antifungal drug resistant Aspergillus species, Aspergillus tanneri NIH 1004.</title>
        <authorList>
            <person name="Mounaud S."/>
            <person name="Singh I."/>
            <person name="Joardar V."/>
            <person name="Pakala S."/>
            <person name="Pakala S."/>
            <person name="Venepally P."/>
            <person name="Chung J.K."/>
            <person name="Losada L."/>
            <person name="Nierman W.C."/>
        </authorList>
    </citation>
    <scope>NUCLEOTIDE SEQUENCE [LARGE SCALE GENOMIC DNA]</scope>
    <source>
        <strain evidence="1 4">NIH1004</strain>
    </source>
</reference>
<proteinExistence type="predicted"/>
<evidence type="ECO:0000313" key="1">
    <source>
        <dbReference type="EMBL" id="KAA8651232.1"/>
    </source>
</evidence>
<comment type="caution">
    <text evidence="2">The sequence shown here is derived from an EMBL/GenBank/DDBJ whole genome shotgun (WGS) entry which is preliminary data.</text>
</comment>
<dbReference type="GeneID" id="54322812"/>
<reference evidence="2 3" key="1">
    <citation type="submission" date="2019-03" db="EMBL/GenBank/DDBJ databases">
        <title>The genome sequence of a newly discovered highly antifungal drug resistant Aspergillus species, Aspergillus tanneri NIH 1004.</title>
        <authorList>
            <person name="Mounaud S."/>
            <person name="Singh I."/>
            <person name="Joardar V."/>
            <person name="Pakala S."/>
            <person name="Pakala S."/>
            <person name="Venepally P."/>
            <person name="Hoover J."/>
            <person name="Nierman W."/>
            <person name="Chung J."/>
            <person name="Losada L."/>
        </authorList>
    </citation>
    <scope>NUCLEOTIDE SEQUENCE [LARGE SCALE GENOMIC DNA]</scope>
    <source>
        <strain evidence="2 3">NIH1004</strain>
    </source>
</reference>
<dbReference type="OrthoDB" id="3510794at2759"/>
<dbReference type="Proteomes" id="UP000308092">
    <property type="component" value="Unassembled WGS sequence"/>
</dbReference>
<protein>
    <recommendedName>
        <fullName evidence="5">F-box domain-containing protein</fullName>
    </recommendedName>
</protein>
<dbReference type="EMBL" id="SOSA01000314">
    <property type="protein sequence ID" value="THC92707.1"/>
    <property type="molecule type" value="Genomic_DNA"/>
</dbReference>
<evidence type="ECO:0000313" key="4">
    <source>
        <dbReference type="Proteomes" id="UP000324241"/>
    </source>
</evidence>
<dbReference type="RefSeq" id="XP_033430593.1">
    <property type="nucleotide sequence ID" value="XM_033564836.1"/>
</dbReference>